<feature type="compositionally biased region" description="Basic and acidic residues" evidence="1">
    <location>
        <begin position="43"/>
        <end position="58"/>
    </location>
</feature>
<feature type="compositionally biased region" description="Basic and acidic residues" evidence="1">
    <location>
        <begin position="21"/>
        <end position="30"/>
    </location>
</feature>
<proteinExistence type="predicted"/>
<evidence type="ECO:0000313" key="3">
    <source>
        <dbReference type="Proteomes" id="UP001501455"/>
    </source>
</evidence>
<accession>A0ABP6TXX4</accession>
<evidence type="ECO:0000313" key="2">
    <source>
        <dbReference type="EMBL" id="GAA3499171.1"/>
    </source>
</evidence>
<sequence>MFRACATTSRADPSPEGQGGEVEHGQQDRGRRQRGSAVPGAHRAVDRDQVGDGEHFETGRLVAHRATVR</sequence>
<evidence type="ECO:0000256" key="1">
    <source>
        <dbReference type="SAM" id="MobiDB-lite"/>
    </source>
</evidence>
<feature type="region of interest" description="Disordered" evidence="1">
    <location>
        <begin position="1"/>
        <end position="69"/>
    </location>
</feature>
<keyword evidence="3" id="KW-1185">Reference proteome</keyword>
<protein>
    <submittedName>
        <fullName evidence="2">Uncharacterized protein</fullName>
    </submittedName>
</protein>
<comment type="caution">
    <text evidence="2">The sequence shown here is derived from an EMBL/GenBank/DDBJ whole genome shotgun (WGS) entry which is preliminary data.</text>
</comment>
<gene>
    <name evidence="2" type="ORF">GCM10019016_062750</name>
</gene>
<feature type="compositionally biased region" description="Polar residues" evidence="1">
    <location>
        <begin position="1"/>
        <end position="11"/>
    </location>
</feature>
<organism evidence="2 3">
    <name type="scientific">Streptomyces prasinosporus</name>
    <dbReference type="NCBI Taxonomy" id="68256"/>
    <lineage>
        <taxon>Bacteria</taxon>
        <taxon>Bacillati</taxon>
        <taxon>Actinomycetota</taxon>
        <taxon>Actinomycetes</taxon>
        <taxon>Kitasatosporales</taxon>
        <taxon>Streptomycetaceae</taxon>
        <taxon>Streptomyces</taxon>
        <taxon>Streptomyces albogriseolus group</taxon>
    </lineage>
</organism>
<dbReference type="EMBL" id="BAAAXF010000042">
    <property type="protein sequence ID" value="GAA3499171.1"/>
    <property type="molecule type" value="Genomic_DNA"/>
</dbReference>
<dbReference type="Proteomes" id="UP001501455">
    <property type="component" value="Unassembled WGS sequence"/>
</dbReference>
<name>A0ABP6TXX4_9ACTN</name>
<reference evidence="3" key="1">
    <citation type="journal article" date="2019" name="Int. J. Syst. Evol. Microbiol.">
        <title>The Global Catalogue of Microorganisms (GCM) 10K type strain sequencing project: providing services to taxonomists for standard genome sequencing and annotation.</title>
        <authorList>
            <consortium name="The Broad Institute Genomics Platform"/>
            <consortium name="The Broad Institute Genome Sequencing Center for Infectious Disease"/>
            <person name="Wu L."/>
            <person name="Ma J."/>
        </authorList>
    </citation>
    <scope>NUCLEOTIDE SEQUENCE [LARGE SCALE GENOMIC DNA]</scope>
    <source>
        <strain evidence="3">JCM 4816</strain>
    </source>
</reference>